<keyword evidence="5 6" id="KW-0472">Membrane</keyword>
<dbReference type="Proteomes" id="UP000783686">
    <property type="component" value="Unassembled WGS sequence"/>
</dbReference>
<comment type="similarity">
    <text evidence="2 6">Belongs to the peroxisomal membrane protein PXMP2/4 family.</text>
</comment>
<protein>
    <recommendedName>
        <fullName evidence="9">Mpv17-like protein</fullName>
    </recommendedName>
</protein>
<evidence type="ECO:0000313" key="8">
    <source>
        <dbReference type="Proteomes" id="UP000614601"/>
    </source>
</evidence>
<evidence type="ECO:0008006" key="9">
    <source>
        <dbReference type="Google" id="ProtNLM"/>
    </source>
</evidence>
<sequence>MSLLQILSWLRRGFSGRNVIYTNTVLTVVISGSADVVEQRIINKNVDLKRSVKVGMSGLLLGPMNTLWYNMLDKSLPGKTKSHVFKKVLLDIVVSPLFASTFICSVAVLEGSSATDAFNEYCNKFLDVLKLDICFWPPVQTVNFLLLQPKYRVLYVLCTMFFYSTILTYIKHKP</sequence>
<gene>
    <name evidence="7" type="ORF">BOKJ2_LOCUS13101</name>
</gene>
<comment type="subcellular location">
    <subcellularLocation>
        <location evidence="1">Membrane</location>
        <topology evidence="1">Multi-pass membrane protein</topology>
    </subcellularLocation>
</comment>
<dbReference type="AlphaFoldDB" id="A0A811LPF0"/>
<evidence type="ECO:0000256" key="5">
    <source>
        <dbReference type="ARBA" id="ARBA00023136"/>
    </source>
</evidence>
<dbReference type="GO" id="GO:0005739">
    <property type="term" value="C:mitochondrion"/>
    <property type="evidence" value="ECO:0007669"/>
    <property type="project" value="TreeGrafter"/>
</dbReference>
<dbReference type="GO" id="GO:0061668">
    <property type="term" value="P:mitochondrial ribosome assembly"/>
    <property type="evidence" value="ECO:0007669"/>
    <property type="project" value="TreeGrafter"/>
</dbReference>
<feature type="transmembrane region" description="Helical" evidence="6">
    <location>
        <begin position="153"/>
        <end position="170"/>
    </location>
</feature>
<dbReference type="PANTHER" id="PTHR11266:SF8">
    <property type="entry name" value="MPV17-LIKE PROTEIN 2"/>
    <property type="match status" value="1"/>
</dbReference>
<comment type="caution">
    <text evidence="7">The sequence shown here is derived from an EMBL/GenBank/DDBJ whole genome shotgun (WGS) entry which is preliminary data.</text>
</comment>
<evidence type="ECO:0000256" key="3">
    <source>
        <dbReference type="ARBA" id="ARBA00022692"/>
    </source>
</evidence>
<dbReference type="Pfam" id="PF04117">
    <property type="entry name" value="Mpv17_PMP22"/>
    <property type="match status" value="1"/>
</dbReference>
<evidence type="ECO:0000313" key="7">
    <source>
        <dbReference type="EMBL" id="CAD5229042.1"/>
    </source>
</evidence>
<keyword evidence="8" id="KW-1185">Reference proteome</keyword>
<accession>A0A811LPF0</accession>
<organism evidence="7 8">
    <name type="scientific">Bursaphelenchus okinawaensis</name>
    <dbReference type="NCBI Taxonomy" id="465554"/>
    <lineage>
        <taxon>Eukaryota</taxon>
        <taxon>Metazoa</taxon>
        <taxon>Ecdysozoa</taxon>
        <taxon>Nematoda</taxon>
        <taxon>Chromadorea</taxon>
        <taxon>Rhabditida</taxon>
        <taxon>Tylenchina</taxon>
        <taxon>Tylenchomorpha</taxon>
        <taxon>Aphelenchoidea</taxon>
        <taxon>Aphelenchoididae</taxon>
        <taxon>Bursaphelenchus</taxon>
    </lineage>
</organism>
<dbReference type="OrthoDB" id="10267969at2759"/>
<dbReference type="Proteomes" id="UP000614601">
    <property type="component" value="Unassembled WGS sequence"/>
</dbReference>
<dbReference type="GO" id="GO:0016020">
    <property type="term" value="C:membrane"/>
    <property type="evidence" value="ECO:0007669"/>
    <property type="project" value="UniProtKB-SubCell"/>
</dbReference>
<evidence type="ECO:0000256" key="4">
    <source>
        <dbReference type="ARBA" id="ARBA00022989"/>
    </source>
</evidence>
<dbReference type="InterPro" id="IPR007248">
    <property type="entry name" value="Mpv17_PMP22"/>
</dbReference>
<dbReference type="EMBL" id="CAJFCW020000006">
    <property type="protein sequence ID" value="CAG9125597.1"/>
    <property type="molecule type" value="Genomic_DNA"/>
</dbReference>
<keyword evidence="4 6" id="KW-1133">Transmembrane helix</keyword>
<keyword evidence="3 6" id="KW-0812">Transmembrane</keyword>
<reference evidence="7" key="1">
    <citation type="submission" date="2020-09" db="EMBL/GenBank/DDBJ databases">
        <authorList>
            <person name="Kikuchi T."/>
        </authorList>
    </citation>
    <scope>NUCLEOTIDE SEQUENCE</scope>
    <source>
        <strain evidence="7">SH1</strain>
    </source>
</reference>
<dbReference type="PANTHER" id="PTHR11266">
    <property type="entry name" value="PEROXISOMAL MEMBRANE PROTEIN 2, PXMP2 MPV17"/>
    <property type="match status" value="1"/>
</dbReference>
<evidence type="ECO:0000256" key="6">
    <source>
        <dbReference type="RuleBase" id="RU363053"/>
    </source>
</evidence>
<proteinExistence type="inferred from homology"/>
<evidence type="ECO:0000256" key="2">
    <source>
        <dbReference type="ARBA" id="ARBA00006824"/>
    </source>
</evidence>
<dbReference type="EMBL" id="CAJFDH010000006">
    <property type="protein sequence ID" value="CAD5229042.1"/>
    <property type="molecule type" value="Genomic_DNA"/>
</dbReference>
<comment type="caution">
    <text evidence="6">Lacks conserved residue(s) required for the propagation of feature annotation.</text>
</comment>
<evidence type="ECO:0000256" key="1">
    <source>
        <dbReference type="ARBA" id="ARBA00004141"/>
    </source>
</evidence>
<name>A0A811LPF0_9BILA</name>